<evidence type="ECO:0000313" key="5">
    <source>
        <dbReference type="EMBL" id="ADV82208.1"/>
    </source>
</evidence>
<dbReference type="KEGG" id="tsa:AciPR4_1385"/>
<protein>
    <submittedName>
        <fullName evidence="5">Transcriptional regulator, AraC family</fullName>
    </submittedName>
</protein>
<dbReference type="RefSeq" id="WP_013567941.1">
    <property type="nucleotide sequence ID" value="NC_014963.1"/>
</dbReference>
<dbReference type="SUPFAM" id="SSF46689">
    <property type="entry name" value="Homeodomain-like"/>
    <property type="match status" value="2"/>
</dbReference>
<dbReference type="InterPro" id="IPR003313">
    <property type="entry name" value="AraC-bd"/>
</dbReference>
<dbReference type="EMBL" id="CP002467">
    <property type="protein sequence ID" value="ADV82208.1"/>
    <property type="molecule type" value="Genomic_DNA"/>
</dbReference>
<dbReference type="Pfam" id="PF12833">
    <property type="entry name" value="HTH_18"/>
    <property type="match status" value="1"/>
</dbReference>
<dbReference type="InterPro" id="IPR050204">
    <property type="entry name" value="AraC_XylS_family_regulators"/>
</dbReference>
<keyword evidence="3" id="KW-0804">Transcription</keyword>
<proteinExistence type="predicted"/>
<keyword evidence="6" id="KW-1185">Reference proteome</keyword>
<dbReference type="Proteomes" id="UP000006844">
    <property type="component" value="Chromosome"/>
</dbReference>
<dbReference type="InterPro" id="IPR037923">
    <property type="entry name" value="HTH-like"/>
</dbReference>
<dbReference type="InterPro" id="IPR009057">
    <property type="entry name" value="Homeodomain-like_sf"/>
</dbReference>
<dbReference type="GO" id="GO:0003700">
    <property type="term" value="F:DNA-binding transcription factor activity"/>
    <property type="evidence" value="ECO:0007669"/>
    <property type="project" value="InterPro"/>
</dbReference>
<evidence type="ECO:0000313" key="6">
    <source>
        <dbReference type="Proteomes" id="UP000006844"/>
    </source>
</evidence>
<gene>
    <name evidence="5" type="ordered locus">AciPR4_1385</name>
</gene>
<dbReference type="eggNOG" id="COG2207">
    <property type="taxonomic scope" value="Bacteria"/>
</dbReference>
<organism evidence="5 6">
    <name type="scientific">Terriglobus saanensis (strain ATCC BAA-1853 / DSM 23119 / SP1PR4)</name>
    <dbReference type="NCBI Taxonomy" id="401053"/>
    <lineage>
        <taxon>Bacteria</taxon>
        <taxon>Pseudomonadati</taxon>
        <taxon>Acidobacteriota</taxon>
        <taxon>Terriglobia</taxon>
        <taxon>Terriglobales</taxon>
        <taxon>Acidobacteriaceae</taxon>
        <taxon>Terriglobus</taxon>
    </lineage>
</organism>
<dbReference type="OrthoDB" id="112032at2"/>
<dbReference type="Gene3D" id="1.10.10.60">
    <property type="entry name" value="Homeodomain-like"/>
    <property type="match status" value="2"/>
</dbReference>
<sequence>MARSIEAPPKRALCPARAAGETSVLLRWSELDGAELLHGDFYHHAFLPHWHDAYMLSISAHGHQRLRLRGTEHIVSPGVLTSLHPGELHDGEAADPATGWHFRALYLSEELVRSSLSDDDLPETPAFEISPRDSQPLGETFLRLHTSLQQAESRLERDSLLVHYLPQFFQRDRSITNRSVSLSDTSGVEHVRDFLHATWHNSVPLEDLAQIAGISRFHLLRTFRRRYGLPPHAYQMQLRVRHAKEMLFAGMPLREVALDTGFYDQAHLTNTLRRYTGATPGRLLLA</sequence>
<dbReference type="GO" id="GO:0043565">
    <property type="term" value="F:sequence-specific DNA binding"/>
    <property type="evidence" value="ECO:0007669"/>
    <property type="project" value="InterPro"/>
</dbReference>
<feature type="domain" description="HTH araC/xylS-type" evidence="4">
    <location>
        <begin position="189"/>
        <end position="286"/>
    </location>
</feature>
<keyword evidence="1" id="KW-0805">Transcription regulation</keyword>
<evidence type="ECO:0000256" key="1">
    <source>
        <dbReference type="ARBA" id="ARBA00023015"/>
    </source>
</evidence>
<evidence type="ECO:0000259" key="4">
    <source>
        <dbReference type="PROSITE" id="PS01124"/>
    </source>
</evidence>
<dbReference type="STRING" id="401053.AciPR4_1385"/>
<dbReference type="AlphaFoldDB" id="E8V053"/>
<dbReference type="PANTHER" id="PTHR46796:SF2">
    <property type="entry name" value="TRANSCRIPTIONAL REGULATORY PROTEIN"/>
    <property type="match status" value="1"/>
</dbReference>
<dbReference type="PROSITE" id="PS01124">
    <property type="entry name" value="HTH_ARAC_FAMILY_2"/>
    <property type="match status" value="1"/>
</dbReference>
<dbReference type="SMART" id="SM00342">
    <property type="entry name" value="HTH_ARAC"/>
    <property type="match status" value="1"/>
</dbReference>
<dbReference type="InterPro" id="IPR018060">
    <property type="entry name" value="HTH_AraC"/>
</dbReference>
<name>E8V053_TERSS</name>
<reference evidence="5 6" key="1">
    <citation type="journal article" date="2012" name="Stand. Genomic Sci.">
        <title>Complete genome sequence of Terriglobus saanensis type strain SP1PR4(T), an Acidobacteria from tundra soil.</title>
        <authorList>
            <person name="Rawat S.R."/>
            <person name="Mannisto M.K."/>
            <person name="Starovoytov V."/>
            <person name="Goodwin L."/>
            <person name="Nolan M."/>
            <person name="Hauser L."/>
            <person name="Land M."/>
            <person name="Davenport K.W."/>
            <person name="Woyke T."/>
            <person name="Haggblom M.M."/>
        </authorList>
    </citation>
    <scope>NUCLEOTIDE SEQUENCE</scope>
    <source>
        <strain evidence="6">ATCC BAA-1853 / DSM 23119 / SP1PR4</strain>
    </source>
</reference>
<dbReference type="PANTHER" id="PTHR46796">
    <property type="entry name" value="HTH-TYPE TRANSCRIPTIONAL ACTIVATOR RHAS-RELATED"/>
    <property type="match status" value="1"/>
</dbReference>
<dbReference type="Pfam" id="PF02311">
    <property type="entry name" value="AraC_binding"/>
    <property type="match status" value="1"/>
</dbReference>
<dbReference type="HOGENOM" id="CLU_000445_88_16_0"/>
<accession>E8V053</accession>
<keyword evidence="2" id="KW-0238">DNA-binding</keyword>
<dbReference type="SUPFAM" id="SSF51215">
    <property type="entry name" value="Regulatory protein AraC"/>
    <property type="match status" value="1"/>
</dbReference>
<evidence type="ECO:0000256" key="3">
    <source>
        <dbReference type="ARBA" id="ARBA00023163"/>
    </source>
</evidence>
<evidence type="ECO:0000256" key="2">
    <source>
        <dbReference type="ARBA" id="ARBA00023125"/>
    </source>
</evidence>